<comment type="caution">
    <text evidence="1">The sequence shown here is derived from an EMBL/GenBank/DDBJ whole genome shotgun (WGS) entry which is preliminary data.</text>
</comment>
<gene>
    <name evidence="1" type="ORF">DSM3645_29506</name>
</gene>
<dbReference type="OrthoDB" id="9915831at2"/>
<proteinExistence type="predicted"/>
<dbReference type="RefSeq" id="WP_002653754.1">
    <property type="nucleotide sequence ID" value="NZ_CH672376.1"/>
</dbReference>
<accession>A4A1T9</accession>
<evidence type="ECO:0000313" key="1">
    <source>
        <dbReference type="EMBL" id="EAQ77305.1"/>
    </source>
</evidence>
<dbReference type="HOGENOM" id="CLU_2258272_0_0_0"/>
<dbReference type="AlphaFoldDB" id="A4A1T9"/>
<sequence>MRRINRRSPLPIAPFLFMMFAMIVGTISPPRSLAEQETETSREVEVVLLGQIVSVEFRPKITADDRSADFLSAPLPGRISRAAFSGIRGERSAWNGIGAALRI</sequence>
<dbReference type="STRING" id="314230.DSM3645_29506"/>
<protein>
    <submittedName>
        <fullName evidence="1">Uncharacterized protein</fullName>
    </submittedName>
</protein>
<organism evidence="1 2">
    <name type="scientific">Blastopirellula marina DSM 3645</name>
    <dbReference type="NCBI Taxonomy" id="314230"/>
    <lineage>
        <taxon>Bacteria</taxon>
        <taxon>Pseudomonadati</taxon>
        <taxon>Planctomycetota</taxon>
        <taxon>Planctomycetia</taxon>
        <taxon>Pirellulales</taxon>
        <taxon>Pirellulaceae</taxon>
        <taxon>Blastopirellula</taxon>
    </lineage>
</organism>
<dbReference type="Proteomes" id="UP000004358">
    <property type="component" value="Unassembled WGS sequence"/>
</dbReference>
<name>A4A1T9_9BACT</name>
<reference evidence="1 2" key="1">
    <citation type="submission" date="2006-02" db="EMBL/GenBank/DDBJ databases">
        <authorList>
            <person name="Amann R."/>
            <person name="Ferriera S."/>
            <person name="Johnson J."/>
            <person name="Kravitz S."/>
            <person name="Halpern A."/>
            <person name="Remington K."/>
            <person name="Beeson K."/>
            <person name="Tran B."/>
            <person name="Rogers Y.-H."/>
            <person name="Friedman R."/>
            <person name="Venter J.C."/>
        </authorList>
    </citation>
    <scope>NUCLEOTIDE SEQUENCE [LARGE SCALE GENOMIC DNA]</scope>
    <source>
        <strain evidence="1 2">DSM 3645</strain>
    </source>
</reference>
<dbReference type="EMBL" id="AANZ01000037">
    <property type="protein sequence ID" value="EAQ77305.1"/>
    <property type="molecule type" value="Genomic_DNA"/>
</dbReference>
<evidence type="ECO:0000313" key="2">
    <source>
        <dbReference type="Proteomes" id="UP000004358"/>
    </source>
</evidence>